<protein>
    <recommendedName>
        <fullName evidence="1">Mitochondria-eating protein C-terminal domain-containing protein</fullName>
    </recommendedName>
</protein>
<evidence type="ECO:0000313" key="2">
    <source>
        <dbReference type="EMBL" id="KAH3832468.1"/>
    </source>
</evidence>
<dbReference type="InterPro" id="IPR031981">
    <property type="entry name" value="MIEAP_C"/>
</dbReference>
<name>A0A9D4QHR6_DREPO</name>
<feature type="domain" description="Mitochondria-eating protein C-terminal" evidence="1">
    <location>
        <begin position="87"/>
        <end position="161"/>
    </location>
</feature>
<evidence type="ECO:0000313" key="3">
    <source>
        <dbReference type="Proteomes" id="UP000828390"/>
    </source>
</evidence>
<evidence type="ECO:0000259" key="1">
    <source>
        <dbReference type="Pfam" id="PF16026"/>
    </source>
</evidence>
<keyword evidence="3" id="KW-1185">Reference proteome</keyword>
<proteinExistence type="predicted"/>
<dbReference type="Pfam" id="PF16026">
    <property type="entry name" value="MIEAP"/>
    <property type="match status" value="1"/>
</dbReference>
<reference evidence="2" key="1">
    <citation type="journal article" date="2019" name="bioRxiv">
        <title>The Genome of the Zebra Mussel, Dreissena polymorpha: A Resource for Invasive Species Research.</title>
        <authorList>
            <person name="McCartney M.A."/>
            <person name="Auch B."/>
            <person name="Kono T."/>
            <person name="Mallez S."/>
            <person name="Zhang Y."/>
            <person name="Obille A."/>
            <person name="Becker A."/>
            <person name="Abrahante J.E."/>
            <person name="Garbe J."/>
            <person name="Badalamenti J.P."/>
            <person name="Herman A."/>
            <person name="Mangelson H."/>
            <person name="Liachko I."/>
            <person name="Sullivan S."/>
            <person name="Sone E.D."/>
            <person name="Koren S."/>
            <person name="Silverstein K.A.T."/>
            <person name="Beckman K.B."/>
            <person name="Gohl D.M."/>
        </authorList>
    </citation>
    <scope>NUCLEOTIDE SEQUENCE</scope>
    <source>
        <strain evidence="2">Duluth1</strain>
        <tissue evidence="2">Whole animal</tissue>
    </source>
</reference>
<reference evidence="2" key="2">
    <citation type="submission" date="2020-11" db="EMBL/GenBank/DDBJ databases">
        <authorList>
            <person name="McCartney M.A."/>
            <person name="Auch B."/>
            <person name="Kono T."/>
            <person name="Mallez S."/>
            <person name="Becker A."/>
            <person name="Gohl D.M."/>
            <person name="Silverstein K.A.T."/>
            <person name="Koren S."/>
            <person name="Bechman K.B."/>
            <person name="Herman A."/>
            <person name="Abrahante J.E."/>
            <person name="Garbe J."/>
        </authorList>
    </citation>
    <scope>NUCLEOTIDE SEQUENCE</scope>
    <source>
        <strain evidence="2">Duluth1</strain>
        <tissue evidence="2">Whole animal</tissue>
    </source>
</reference>
<sequence>MDHEQHIADAFANIHKHEWQDARAALSSSKHEEEIVYLLMRIVRFVYDMCTEDAWVHRHTNKHSPPQDDLEEFLEKRLPRTLHKDQVTKPVRSFIKACIKRVHEMTATKQPLTIYWLPKGDPIEHEKFELEGKATGHLCDWTVWPAVVKSDGTLLRKGVIIPI</sequence>
<accession>A0A9D4QHR6</accession>
<dbReference type="AlphaFoldDB" id="A0A9D4QHR6"/>
<dbReference type="EMBL" id="JAIWYP010000004">
    <property type="protein sequence ID" value="KAH3832468.1"/>
    <property type="molecule type" value="Genomic_DNA"/>
</dbReference>
<comment type="caution">
    <text evidence="2">The sequence shown here is derived from an EMBL/GenBank/DDBJ whole genome shotgun (WGS) entry which is preliminary data.</text>
</comment>
<organism evidence="2 3">
    <name type="scientific">Dreissena polymorpha</name>
    <name type="common">Zebra mussel</name>
    <name type="synonym">Mytilus polymorpha</name>
    <dbReference type="NCBI Taxonomy" id="45954"/>
    <lineage>
        <taxon>Eukaryota</taxon>
        <taxon>Metazoa</taxon>
        <taxon>Spiralia</taxon>
        <taxon>Lophotrochozoa</taxon>
        <taxon>Mollusca</taxon>
        <taxon>Bivalvia</taxon>
        <taxon>Autobranchia</taxon>
        <taxon>Heteroconchia</taxon>
        <taxon>Euheterodonta</taxon>
        <taxon>Imparidentia</taxon>
        <taxon>Neoheterodontei</taxon>
        <taxon>Myida</taxon>
        <taxon>Dreissenoidea</taxon>
        <taxon>Dreissenidae</taxon>
        <taxon>Dreissena</taxon>
    </lineage>
</organism>
<dbReference type="Proteomes" id="UP000828390">
    <property type="component" value="Unassembled WGS sequence"/>
</dbReference>
<gene>
    <name evidence="2" type="ORF">DPMN_105756</name>
</gene>
<dbReference type="OrthoDB" id="6143963at2759"/>